<evidence type="ECO:0000256" key="1">
    <source>
        <dbReference type="SAM" id="Phobius"/>
    </source>
</evidence>
<keyword evidence="1" id="KW-0472">Membrane</keyword>
<keyword evidence="1" id="KW-1133">Transmembrane helix</keyword>
<comment type="caution">
    <text evidence="2">The sequence shown here is derived from an EMBL/GenBank/DDBJ whole genome shotgun (WGS) entry which is preliminary data.</text>
</comment>
<dbReference type="EMBL" id="JAABNR010000001">
    <property type="protein sequence ID" value="NBZ86105.1"/>
    <property type="molecule type" value="Genomic_DNA"/>
</dbReference>
<feature type="transmembrane region" description="Helical" evidence="1">
    <location>
        <begin position="20"/>
        <end position="39"/>
    </location>
</feature>
<reference evidence="2" key="1">
    <citation type="submission" date="2020-01" db="EMBL/GenBank/DDBJ databases">
        <authorList>
            <person name="Chen W.-M."/>
        </authorList>
    </citation>
    <scope>NUCLEOTIDE SEQUENCE</scope>
    <source>
        <strain evidence="2">CYK-10</strain>
    </source>
</reference>
<keyword evidence="1" id="KW-0812">Transmembrane</keyword>
<gene>
    <name evidence="2" type="ORF">GV832_00790</name>
</gene>
<sequence length="174" mass="19691">MSDPTLLLDLIDFRSFSNLWYWIALCVIWSSASHWVLGVPHDMVSRAKRHGGQAQEDLELLVRINTDRMLFHSREYGPWLVGIATFILAMLLTLAALYDSEFALALLLIMAPLFVLFYLSLRAALLIEGGEGRGEALFRRLFLTRLMVQGLGMVSIFVAAMVGMYVNLTHFIPQ</sequence>
<proteinExistence type="predicted"/>
<protein>
    <submittedName>
        <fullName evidence="2">Component of SufBCD complex</fullName>
    </submittedName>
</protein>
<accession>A0AAE5BR36</accession>
<feature type="transmembrane region" description="Helical" evidence="1">
    <location>
        <begin position="104"/>
        <end position="125"/>
    </location>
</feature>
<name>A0AAE5BR36_9RHOB</name>
<feature type="transmembrane region" description="Helical" evidence="1">
    <location>
        <begin position="76"/>
        <end position="98"/>
    </location>
</feature>
<evidence type="ECO:0000313" key="3">
    <source>
        <dbReference type="Proteomes" id="UP001193501"/>
    </source>
</evidence>
<dbReference type="AlphaFoldDB" id="A0AAE5BR36"/>
<organism evidence="2 3">
    <name type="scientific">Stagnihabitans tardus</name>
    <dbReference type="NCBI Taxonomy" id="2699202"/>
    <lineage>
        <taxon>Bacteria</taxon>
        <taxon>Pseudomonadati</taxon>
        <taxon>Pseudomonadota</taxon>
        <taxon>Alphaproteobacteria</taxon>
        <taxon>Rhodobacterales</taxon>
        <taxon>Paracoccaceae</taxon>
        <taxon>Stagnihabitans</taxon>
    </lineage>
</organism>
<dbReference type="Proteomes" id="UP001193501">
    <property type="component" value="Unassembled WGS sequence"/>
</dbReference>
<evidence type="ECO:0000313" key="2">
    <source>
        <dbReference type="EMBL" id="NBZ86105.1"/>
    </source>
</evidence>
<keyword evidence="3" id="KW-1185">Reference proteome</keyword>
<feature type="transmembrane region" description="Helical" evidence="1">
    <location>
        <begin position="146"/>
        <end position="166"/>
    </location>
</feature>